<accession>J3MMK9</accession>
<keyword evidence="2" id="KW-0732">Signal</keyword>
<feature type="transmembrane region" description="Helical" evidence="1">
    <location>
        <begin position="155"/>
        <end position="176"/>
    </location>
</feature>
<evidence type="ECO:0000313" key="3">
    <source>
        <dbReference type="EnsemblPlants" id="OB07G26410.1"/>
    </source>
</evidence>
<evidence type="ECO:0008006" key="5">
    <source>
        <dbReference type="Google" id="ProtNLM"/>
    </source>
</evidence>
<reference evidence="3" key="2">
    <citation type="submission" date="2013-04" db="UniProtKB">
        <authorList>
            <consortium name="EnsemblPlants"/>
        </authorList>
    </citation>
    <scope>IDENTIFICATION</scope>
</reference>
<organism evidence="3">
    <name type="scientific">Oryza brachyantha</name>
    <name type="common">malo sina</name>
    <dbReference type="NCBI Taxonomy" id="4533"/>
    <lineage>
        <taxon>Eukaryota</taxon>
        <taxon>Viridiplantae</taxon>
        <taxon>Streptophyta</taxon>
        <taxon>Embryophyta</taxon>
        <taxon>Tracheophyta</taxon>
        <taxon>Spermatophyta</taxon>
        <taxon>Magnoliopsida</taxon>
        <taxon>Liliopsida</taxon>
        <taxon>Poales</taxon>
        <taxon>Poaceae</taxon>
        <taxon>BOP clade</taxon>
        <taxon>Oryzoideae</taxon>
        <taxon>Oryzeae</taxon>
        <taxon>Oryzinae</taxon>
        <taxon>Oryza</taxon>
    </lineage>
</organism>
<protein>
    <recommendedName>
        <fullName evidence="5">Legume lectin domain-containing protein</fullName>
    </recommendedName>
</protein>
<keyword evidence="4" id="KW-1185">Reference proteome</keyword>
<dbReference type="Proteomes" id="UP000006038">
    <property type="component" value="Chromosome 7"/>
</dbReference>
<proteinExistence type="predicted"/>
<feature type="transmembrane region" description="Helical" evidence="1">
    <location>
        <begin position="36"/>
        <end position="53"/>
    </location>
</feature>
<dbReference type="HOGENOM" id="CLU_1148745_0_0_1"/>
<keyword evidence="1" id="KW-1133">Transmembrane helix</keyword>
<evidence type="ECO:0000256" key="1">
    <source>
        <dbReference type="SAM" id="Phobius"/>
    </source>
</evidence>
<evidence type="ECO:0000256" key="2">
    <source>
        <dbReference type="SAM" id="SignalP"/>
    </source>
</evidence>
<feature type="chain" id="PRO_5003774024" description="Legume lectin domain-containing protein" evidence="2">
    <location>
        <begin position="20"/>
        <end position="242"/>
    </location>
</feature>
<dbReference type="AlphaFoldDB" id="J3MMK9"/>
<sequence length="242" mass="26839">MSCWKLCDFLAAHLSLLWAFWWPPRACSVVDGSRFLILNLSLLKLYIAYIGGFQMTSAPFRVRQLELKWIGDSYSGSLIRKGASIEATTGLTFSFHQNSDLNSDSLNAPNRSSAVVALVGLIFVTSSKWASIMPKVTVEKPNAYKHKQKRKYENIRIIFSAAFPTEYVLVSGILFFQGTNSYHVVQPARRNGGGQKIGRLQAPSGFANRHLDRHISSAICSAEIPTVSSSSKTIIFIFPSLS</sequence>
<dbReference type="Gramene" id="OB07G26410.1">
    <property type="protein sequence ID" value="OB07G26410.1"/>
    <property type="gene ID" value="OB07G26410"/>
</dbReference>
<keyword evidence="1" id="KW-0812">Transmembrane</keyword>
<keyword evidence="1" id="KW-0472">Membrane</keyword>
<reference evidence="3" key="1">
    <citation type="journal article" date="2013" name="Nat. Commun.">
        <title>Whole-genome sequencing of Oryza brachyantha reveals mechanisms underlying Oryza genome evolution.</title>
        <authorList>
            <person name="Chen J."/>
            <person name="Huang Q."/>
            <person name="Gao D."/>
            <person name="Wang J."/>
            <person name="Lang Y."/>
            <person name="Liu T."/>
            <person name="Li B."/>
            <person name="Bai Z."/>
            <person name="Luis Goicoechea J."/>
            <person name="Liang C."/>
            <person name="Chen C."/>
            <person name="Zhang W."/>
            <person name="Sun S."/>
            <person name="Liao Y."/>
            <person name="Zhang X."/>
            <person name="Yang L."/>
            <person name="Song C."/>
            <person name="Wang M."/>
            <person name="Shi J."/>
            <person name="Liu G."/>
            <person name="Liu J."/>
            <person name="Zhou H."/>
            <person name="Zhou W."/>
            <person name="Yu Q."/>
            <person name="An N."/>
            <person name="Chen Y."/>
            <person name="Cai Q."/>
            <person name="Wang B."/>
            <person name="Liu B."/>
            <person name="Min J."/>
            <person name="Huang Y."/>
            <person name="Wu H."/>
            <person name="Li Z."/>
            <person name="Zhang Y."/>
            <person name="Yin Y."/>
            <person name="Song W."/>
            <person name="Jiang J."/>
            <person name="Jackson S.A."/>
            <person name="Wing R.A."/>
            <person name="Wang J."/>
            <person name="Chen M."/>
        </authorList>
    </citation>
    <scope>NUCLEOTIDE SEQUENCE [LARGE SCALE GENOMIC DNA]</scope>
    <source>
        <strain evidence="3">cv. IRGC 101232</strain>
    </source>
</reference>
<feature type="signal peptide" evidence="2">
    <location>
        <begin position="1"/>
        <end position="19"/>
    </location>
</feature>
<name>J3MMK9_ORYBR</name>
<evidence type="ECO:0000313" key="4">
    <source>
        <dbReference type="Proteomes" id="UP000006038"/>
    </source>
</evidence>
<dbReference type="EnsemblPlants" id="OB07G26410.1">
    <property type="protein sequence ID" value="OB07G26410.1"/>
    <property type="gene ID" value="OB07G26410"/>
</dbReference>